<dbReference type="PROSITE" id="PS50280">
    <property type="entry name" value="SET"/>
    <property type="match status" value="1"/>
</dbReference>
<feature type="region of interest" description="Disordered" evidence="1">
    <location>
        <begin position="196"/>
        <end position="222"/>
    </location>
</feature>
<dbReference type="Gene3D" id="2.170.270.10">
    <property type="entry name" value="SET domain"/>
    <property type="match status" value="1"/>
</dbReference>
<dbReference type="InterPro" id="IPR001214">
    <property type="entry name" value="SET_dom"/>
</dbReference>
<dbReference type="Pfam" id="PF00856">
    <property type="entry name" value="SET"/>
    <property type="match status" value="1"/>
</dbReference>
<proteinExistence type="predicted"/>
<evidence type="ECO:0000259" key="2">
    <source>
        <dbReference type="PROSITE" id="PS50280"/>
    </source>
</evidence>
<dbReference type="CDD" id="cd20071">
    <property type="entry name" value="SET_SMYD"/>
    <property type="match status" value="1"/>
</dbReference>
<protein>
    <recommendedName>
        <fullName evidence="2">SET domain-containing protein</fullName>
    </recommendedName>
</protein>
<evidence type="ECO:0000313" key="3">
    <source>
        <dbReference type="EMBL" id="CAD8295022.1"/>
    </source>
</evidence>
<dbReference type="SUPFAM" id="SSF82199">
    <property type="entry name" value="SET domain"/>
    <property type="match status" value="1"/>
</dbReference>
<dbReference type="PANTHER" id="PTHR47643">
    <property type="entry name" value="TPR DOMAIN PROTEIN (AFU_ORTHOLOGUE AFUA_5G12710)"/>
    <property type="match status" value="1"/>
</dbReference>
<sequence>MASSWAISHAGSRGLLARANGRRLAVAVAAKRNVHKAPPNNKPRVARLELDNERLYTDAAYLPPPGAGPITLVKAPGGGRAILATANIAPGEVVMVSSPVAFQTAPVGTDLRPEQLLQALDAAQLSDAGSHRISLLYDGTVGSTSQVVPLDQFFNAEAHVKKAAAKAKAAAKGFGAKPVAAREPALATCRGFGDKQADSSVSQPPSADTIMQGGAAAPGRSTVANSNSRRLEAVVKFNAYGHEHRDLAACEARQEDDSAYVGLWPEYALLNHSCAPNTSATLVGDRLVIRASRAIERGSDVTVSYLQEMAMTPAQRRRQYLSGAYGFTCMCNRCKLEDSQPEAVKQRVQSIHETVSSQEWQARTQAAYSSKDARLLRQMQEDAKALTDALEKDMDEAKVGPEVQPWLRASAYSAYFLQALGSDVGKKDQLAVPRSLLPYVAIVAPASDVHLLLTLEVLLRAAEQAKDSKETESATRACILAATLRYGNMSQGLLTKILDAIIKRDSYMGIFTVARPASRSTAAAATSEAVSKAAAA</sequence>
<dbReference type="AlphaFoldDB" id="A0A7R9VHC9"/>
<dbReference type="PANTHER" id="PTHR47643:SF2">
    <property type="entry name" value="TPR DOMAIN PROTEIN (AFU_ORTHOLOGUE AFUA_5G12710)"/>
    <property type="match status" value="1"/>
</dbReference>
<organism evidence="3">
    <name type="scientific">Chlamydomonas euryale</name>
    <dbReference type="NCBI Taxonomy" id="1486919"/>
    <lineage>
        <taxon>Eukaryota</taxon>
        <taxon>Viridiplantae</taxon>
        <taxon>Chlorophyta</taxon>
        <taxon>core chlorophytes</taxon>
        <taxon>Chlorophyceae</taxon>
        <taxon>CS clade</taxon>
        <taxon>Chlamydomonadales</taxon>
        <taxon>Chlamydomonadaceae</taxon>
        <taxon>Chlamydomonas</taxon>
    </lineage>
</organism>
<name>A0A7R9VHC9_9CHLO</name>
<dbReference type="InterPro" id="IPR046341">
    <property type="entry name" value="SET_dom_sf"/>
</dbReference>
<accession>A0A7R9VHC9</accession>
<dbReference type="InterPro" id="IPR053209">
    <property type="entry name" value="Gramillin-biosynth_MTr"/>
</dbReference>
<feature type="domain" description="SET" evidence="2">
    <location>
        <begin position="68"/>
        <end position="306"/>
    </location>
</feature>
<dbReference type="EMBL" id="HBEC01027800">
    <property type="protein sequence ID" value="CAD8295022.1"/>
    <property type="molecule type" value="Transcribed_RNA"/>
</dbReference>
<reference evidence="3" key="1">
    <citation type="submission" date="2021-01" db="EMBL/GenBank/DDBJ databases">
        <authorList>
            <person name="Corre E."/>
            <person name="Pelletier E."/>
            <person name="Niang G."/>
            <person name="Scheremetjew M."/>
            <person name="Finn R."/>
            <person name="Kale V."/>
            <person name="Holt S."/>
            <person name="Cochrane G."/>
            <person name="Meng A."/>
            <person name="Brown T."/>
            <person name="Cohen L."/>
        </authorList>
    </citation>
    <scope>NUCLEOTIDE SEQUENCE</scope>
    <source>
        <strain evidence="3">CCMP219</strain>
    </source>
</reference>
<gene>
    <name evidence="3" type="ORF">CEUR00632_LOCUS12803</name>
</gene>
<evidence type="ECO:0000256" key="1">
    <source>
        <dbReference type="SAM" id="MobiDB-lite"/>
    </source>
</evidence>